<protein>
    <submittedName>
        <fullName evidence="8">YitT family protein</fullName>
    </submittedName>
</protein>
<evidence type="ECO:0000313" key="9">
    <source>
        <dbReference type="Proteomes" id="UP000824267"/>
    </source>
</evidence>
<dbReference type="CDD" id="cd16380">
    <property type="entry name" value="YitT_C"/>
    <property type="match status" value="1"/>
</dbReference>
<feature type="transmembrane region" description="Helical" evidence="6">
    <location>
        <begin position="101"/>
        <end position="121"/>
    </location>
</feature>
<dbReference type="GO" id="GO:0005886">
    <property type="term" value="C:plasma membrane"/>
    <property type="evidence" value="ECO:0007669"/>
    <property type="project" value="UniProtKB-SubCell"/>
</dbReference>
<dbReference type="Pfam" id="PF02588">
    <property type="entry name" value="YitT_membrane"/>
    <property type="match status" value="1"/>
</dbReference>
<sequence length="332" mass="36455">MTQKQNALKNWFGQLVDPNEKVFSKQWFKSYAYIFFGTFLFVLADVMFAMPYHLAPGGVYGLANVLTALTGTPLTIFLMAMEIPLLVIGSIILGPKFGVKTIVSIALGWIFTHFIETYWGYVPLIHIGEIFSDSSNLPTDAIMITNTSDYFLPDYLLNTLLAGLLYGIGIGMIFKSGATSGGSDIISMIINKYSGISLGTLVIIVDSCIALSTLLISPDLRLPAYSILLIVIEGKIIDIVVDGLKTYKTIFIVTDKYDEVRDAIINDLNRGGTCFKGVGMYKGSERDVIYTTVSRAEFVKLKSGIRSIDPNAFINVIDSSEILGRGFKALPK</sequence>
<gene>
    <name evidence="8" type="ORF">IAC47_04015</name>
</gene>
<evidence type="ECO:0000256" key="6">
    <source>
        <dbReference type="SAM" id="Phobius"/>
    </source>
</evidence>
<dbReference type="PANTHER" id="PTHR33545:SF9">
    <property type="entry name" value="UPF0750 MEMBRANE PROTEIN YITE"/>
    <property type="match status" value="1"/>
</dbReference>
<feature type="transmembrane region" description="Helical" evidence="6">
    <location>
        <begin position="195"/>
        <end position="216"/>
    </location>
</feature>
<comment type="caution">
    <text evidence="8">The sequence shown here is derived from an EMBL/GenBank/DDBJ whole genome shotgun (WGS) entry which is preliminary data.</text>
</comment>
<dbReference type="Gene3D" id="3.30.70.120">
    <property type="match status" value="1"/>
</dbReference>
<dbReference type="EMBL" id="DXGG01000132">
    <property type="protein sequence ID" value="HIW87422.1"/>
    <property type="molecule type" value="Genomic_DNA"/>
</dbReference>
<comment type="subcellular location">
    <subcellularLocation>
        <location evidence="1">Cell membrane</location>
        <topology evidence="1">Multi-pass membrane protein</topology>
    </subcellularLocation>
</comment>
<dbReference type="PIRSF" id="PIRSF006483">
    <property type="entry name" value="Membrane_protein_YitT"/>
    <property type="match status" value="1"/>
</dbReference>
<feature type="transmembrane region" description="Helical" evidence="6">
    <location>
        <begin position="74"/>
        <end position="94"/>
    </location>
</feature>
<evidence type="ECO:0000256" key="4">
    <source>
        <dbReference type="ARBA" id="ARBA00022989"/>
    </source>
</evidence>
<accession>A0A9D1RGY4</accession>
<organism evidence="8 9">
    <name type="scientific">Candidatus Onthomorpha intestinigallinarum</name>
    <dbReference type="NCBI Taxonomy" id="2840880"/>
    <lineage>
        <taxon>Bacteria</taxon>
        <taxon>Pseudomonadati</taxon>
        <taxon>Bacteroidota</taxon>
        <taxon>Bacteroidia</taxon>
        <taxon>Bacteroidales</taxon>
        <taxon>Candidatus Onthomorpha</taxon>
    </lineage>
</organism>
<feature type="transmembrane region" description="Helical" evidence="6">
    <location>
        <begin position="155"/>
        <end position="174"/>
    </location>
</feature>
<keyword evidence="5 6" id="KW-0472">Membrane</keyword>
<dbReference type="InterPro" id="IPR003740">
    <property type="entry name" value="YitT"/>
</dbReference>
<feature type="domain" description="DUF2179" evidence="7">
    <location>
        <begin position="270"/>
        <end position="324"/>
    </location>
</feature>
<evidence type="ECO:0000256" key="3">
    <source>
        <dbReference type="ARBA" id="ARBA00022692"/>
    </source>
</evidence>
<dbReference type="InterPro" id="IPR051461">
    <property type="entry name" value="UPF0750_membrane"/>
</dbReference>
<dbReference type="Proteomes" id="UP000824267">
    <property type="component" value="Unassembled WGS sequence"/>
</dbReference>
<evidence type="ECO:0000313" key="8">
    <source>
        <dbReference type="EMBL" id="HIW87422.1"/>
    </source>
</evidence>
<dbReference type="Pfam" id="PF10035">
    <property type="entry name" value="DUF2179"/>
    <property type="match status" value="1"/>
</dbReference>
<feature type="transmembrane region" description="Helical" evidence="6">
    <location>
        <begin position="31"/>
        <end position="54"/>
    </location>
</feature>
<name>A0A9D1RGY4_9BACT</name>
<dbReference type="PANTHER" id="PTHR33545">
    <property type="entry name" value="UPF0750 MEMBRANE PROTEIN YITT-RELATED"/>
    <property type="match status" value="1"/>
</dbReference>
<reference evidence="8" key="1">
    <citation type="journal article" date="2021" name="PeerJ">
        <title>Extensive microbial diversity within the chicken gut microbiome revealed by metagenomics and culture.</title>
        <authorList>
            <person name="Gilroy R."/>
            <person name="Ravi A."/>
            <person name="Getino M."/>
            <person name="Pursley I."/>
            <person name="Horton D.L."/>
            <person name="Alikhan N.F."/>
            <person name="Baker D."/>
            <person name="Gharbi K."/>
            <person name="Hall N."/>
            <person name="Watson M."/>
            <person name="Adriaenssens E.M."/>
            <person name="Foster-Nyarko E."/>
            <person name="Jarju S."/>
            <person name="Secka A."/>
            <person name="Antonio M."/>
            <person name="Oren A."/>
            <person name="Chaudhuri R.R."/>
            <person name="La Ragione R."/>
            <person name="Hildebrand F."/>
            <person name="Pallen M.J."/>
        </authorList>
    </citation>
    <scope>NUCLEOTIDE SEQUENCE</scope>
    <source>
        <strain evidence="8">Gambia16-930</strain>
    </source>
</reference>
<reference evidence="8" key="2">
    <citation type="submission" date="2021-04" db="EMBL/GenBank/DDBJ databases">
        <authorList>
            <person name="Gilroy R."/>
        </authorList>
    </citation>
    <scope>NUCLEOTIDE SEQUENCE</scope>
    <source>
        <strain evidence="8">Gambia16-930</strain>
    </source>
</reference>
<evidence type="ECO:0000256" key="2">
    <source>
        <dbReference type="ARBA" id="ARBA00022475"/>
    </source>
</evidence>
<proteinExistence type="predicted"/>
<dbReference type="InterPro" id="IPR015867">
    <property type="entry name" value="N-reg_PII/ATP_PRibTrfase_C"/>
</dbReference>
<keyword evidence="3 6" id="KW-0812">Transmembrane</keyword>
<keyword evidence="2" id="KW-1003">Cell membrane</keyword>
<evidence type="ECO:0000259" key="7">
    <source>
        <dbReference type="Pfam" id="PF10035"/>
    </source>
</evidence>
<dbReference type="InterPro" id="IPR019264">
    <property type="entry name" value="DUF2179"/>
</dbReference>
<keyword evidence="4 6" id="KW-1133">Transmembrane helix</keyword>
<evidence type="ECO:0000256" key="1">
    <source>
        <dbReference type="ARBA" id="ARBA00004651"/>
    </source>
</evidence>
<dbReference type="AlphaFoldDB" id="A0A9D1RGY4"/>
<evidence type="ECO:0000256" key="5">
    <source>
        <dbReference type="ARBA" id="ARBA00023136"/>
    </source>
</evidence>